<sequence>MPAEVDHPDKYAYGC</sequence>
<evidence type="ECO:0000313" key="1">
    <source>
        <dbReference type="EMBL" id="KAJ6641806.1"/>
    </source>
</evidence>
<reference evidence="1" key="1">
    <citation type="submission" date="2022-07" db="EMBL/GenBank/DDBJ databases">
        <authorList>
            <person name="Trinca V."/>
            <person name="Uliana J.V.C."/>
            <person name="Torres T.T."/>
            <person name="Ward R.J."/>
            <person name="Monesi N."/>
        </authorList>
    </citation>
    <scope>NUCLEOTIDE SEQUENCE</scope>
    <source>
        <strain evidence="1">HSMRA1968</strain>
        <tissue evidence="1">Whole embryos</tissue>
    </source>
</reference>
<gene>
    <name evidence="1" type="ORF">Bhyg_06749</name>
</gene>
<comment type="caution">
    <text evidence="1">The sequence shown here is derived from an EMBL/GenBank/DDBJ whole genome shotgun (WGS) entry which is preliminary data.</text>
</comment>
<protein>
    <submittedName>
        <fullName evidence="1">Uncharacterized protein</fullName>
    </submittedName>
</protein>
<dbReference type="Proteomes" id="UP001151699">
    <property type="component" value="Chromosome B"/>
</dbReference>
<dbReference type="EMBL" id="WJQU01000002">
    <property type="protein sequence ID" value="KAJ6641806.1"/>
    <property type="molecule type" value="Genomic_DNA"/>
</dbReference>
<keyword evidence="2" id="KW-1185">Reference proteome</keyword>
<evidence type="ECO:0000313" key="2">
    <source>
        <dbReference type="Proteomes" id="UP001151699"/>
    </source>
</evidence>
<organism evidence="1 2">
    <name type="scientific">Pseudolycoriella hygida</name>
    <dbReference type="NCBI Taxonomy" id="35572"/>
    <lineage>
        <taxon>Eukaryota</taxon>
        <taxon>Metazoa</taxon>
        <taxon>Ecdysozoa</taxon>
        <taxon>Arthropoda</taxon>
        <taxon>Hexapoda</taxon>
        <taxon>Insecta</taxon>
        <taxon>Pterygota</taxon>
        <taxon>Neoptera</taxon>
        <taxon>Endopterygota</taxon>
        <taxon>Diptera</taxon>
        <taxon>Nematocera</taxon>
        <taxon>Sciaroidea</taxon>
        <taxon>Sciaridae</taxon>
        <taxon>Pseudolycoriella</taxon>
    </lineage>
</organism>
<proteinExistence type="predicted"/>
<name>A0A9Q0N1W8_9DIPT</name>
<accession>A0A9Q0N1W8</accession>